<dbReference type="Proteomes" id="UP001347796">
    <property type="component" value="Unassembled WGS sequence"/>
</dbReference>
<organism evidence="3 4">
    <name type="scientific">Patella caerulea</name>
    <name type="common">Rayed Mediterranean limpet</name>
    <dbReference type="NCBI Taxonomy" id="87958"/>
    <lineage>
        <taxon>Eukaryota</taxon>
        <taxon>Metazoa</taxon>
        <taxon>Spiralia</taxon>
        <taxon>Lophotrochozoa</taxon>
        <taxon>Mollusca</taxon>
        <taxon>Gastropoda</taxon>
        <taxon>Patellogastropoda</taxon>
        <taxon>Patelloidea</taxon>
        <taxon>Patellidae</taxon>
        <taxon>Patella</taxon>
    </lineage>
</organism>
<dbReference type="Pfam" id="PF15925">
    <property type="entry name" value="SOSSC"/>
    <property type="match status" value="1"/>
</dbReference>
<dbReference type="GO" id="GO:0006281">
    <property type="term" value="P:DNA repair"/>
    <property type="evidence" value="ECO:0007669"/>
    <property type="project" value="InterPro"/>
</dbReference>
<name>A0AAN8JSJ2_PATCE</name>
<feature type="compositionally biased region" description="Low complexity" evidence="2">
    <location>
        <begin position="38"/>
        <end position="50"/>
    </location>
</feature>
<dbReference type="EMBL" id="JAZGQO010000006">
    <property type="protein sequence ID" value="KAK6184262.1"/>
    <property type="molecule type" value="Genomic_DNA"/>
</dbReference>
<accession>A0AAN8JSJ2</accession>
<dbReference type="PANTHER" id="PTHR31526">
    <property type="entry name" value="SOSS COMPLEX SUBUNIT C"/>
    <property type="match status" value="1"/>
</dbReference>
<dbReference type="AlphaFoldDB" id="A0AAN8JSJ2"/>
<proteinExistence type="inferred from homology"/>
<dbReference type="GO" id="GO:0070876">
    <property type="term" value="C:SOSS complex"/>
    <property type="evidence" value="ECO:0007669"/>
    <property type="project" value="InterPro"/>
</dbReference>
<evidence type="ECO:0008006" key="5">
    <source>
        <dbReference type="Google" id="ProtNLM"/>
    </source>
</evidence>
<dbReference type="InterPro" id="IPR031821">
    <property type="entry name" value="SOSSC"/>
</dbReference>
<evidence type="ECO:0000256" key="2">
    <source>
        <dbReference type="SAM" id="MobiDB-lite"/>
    </source>
</evidence>
<feature type="region of interest" description="Disordered" evidence="2">
    <location>
        <begin position="27"/>
        <end position="67"/>
    </location>
</feature>
<keyword evidence="4" id="KW-1185">Reference proteome</keyword>
<sequence length="120" mass="12936">MAFQSMGSAQEGRNRNILEQLEEEKKRLRMQAHGGGSSSLNSNVSNSVSLPSTTAKAAPVPTSPVLSTSGSQLVVETQLMTPQQRAALQHAHVNSVGYFITQESSFGNLILPVLPRFIEK</sequence>
<comment type="caution">
    <text evidence="3">The sequence shown here is derived from an EMBL/GenBank/DDBJ whole genome shotgun (WGS) entry which is preliminary data.</text>
</comment>
<gene>
    <name evidence="3" type="ORF">SNE40_006765</name>
</gene>
<evidence type="ECO:0000256" key="1">
    <source>
        <dbReference type="ARBA" id="ARBA00007829"/>
    </source>
</evidence>
<dbReference type="PANTHER" id="PTHR31526:SF2">
    <property type="entry name" value="SOSS COMPLEX SUBUNIT C"/>
    <property type="match status" value="1"/>
</dbReference>
<comment type="similarity">
    <text evidence="1">Belongs to the SOSS-C family.</text>
</comment>
<dbReference type="GO" id="GO:0005654">
    <property type="term" value="C:nucleoplasm"/>
    <property type="evidence" value="ECO:0007669"/>
    <property type="project" value="TreeGrafter"/>
</dbReference>
<protein>
    <recommendedName>
        <fullName evidence="5">SOSS complex subunit C</fullName>
    </recommendedName>
</protein>
<evidence type="ECO:0000313" key="4">
    <source>
        <dbReference type="Proteomes" id="UP001347796"/>
    </source>
</evidence>
<reference evidence="3 4" key="1">
    <citation type="submission" date="2024-01" db="EMBL/GenBank/DDBJ databases">
        <title>The genome of the rayed Mediterranean limpet Patella caerulea (Linnaeus, 1758).</title>
        <authorList>
            <person name="Anh-Thu Weber A."/>
            <person name="Halstead-Nussloch G."/>
        </authorList>
    </citation>
    <scope>NUCLEOTIDE SEQUENCE [LARGE SCALE GENOMIC DNA]</scope>
    <source>
        <strain evidence="3">AATW-2023a</strain>
        <tissue evidence="3">Whole specimen</tissue>
    </source>
</reference>
<evidence type="ECO:0000313" key="3">
    <source>
        <dbReference type="EMBL" id="KAK6184262.1"/>
    </source>
</evidence>